<feature type="domain" description="AraC-type arabinose-binding/dimerisation" evidence="2">
    <location>
        <begin position="41"/>
        <end position="114"/>
    </location>
</feature>
<dbReference type="Pfam" id="PF02311">
    <property type="entry name" value="AraC_binding"/>
    <property type="match status" value="1"/>
</dbReference>
<dbReference type="Proteomes" id="UP001519887">
    <property type="component" value="Unassembled WGS sequence"/>
</dbReference>
<evidence type="ECO:0000256" key="1">
    <source>
        <dbReference type="ARBA" id="ARBA00023125"/>
    </source>
</evidence>
<gene>
    <name evidence="3" type="ORF">K0U00_29045</name>
</gene>
<reference evidence="3 4" key="1">
    <citation type="submission" date="2021-07" db="EMBL/GenBank/DDBJ databases">
        <title>Paenibacillus radiodurans sp. nov., isolated from the southeastern edge of Tengger Desert.</title>
        <authorList>
            <person name="Zhang G."/>
        </authorList>
    </citation>
    <scope>NUCLEOTIDE SEQUENCE [LARGE SCALE GENOMIC DNA]</scope>
    <source>
        <strain evidence="3 4">CCM 7311</strain>
    </source>
</reference>
<name>A0ABS7CB61_9BACL</name>
<evidence type="ECO:0000313" key="4">
    <source>
        <dbReference type="Proteomes" id="UP001519887"/>
    </source>
</evidence>
<dbReference type="EMBL" id="JAHZIK010001068">
    <property type="protein sequence ID" value="MBW7458097.1"/>
    <property type="molecule type" value="Genomic_DNA"/>
</dbReference>
<dbReference type="Gene3D" id="2.60.120.10">
    <property type="entry name" value="Jelly Rolls"/>
    <property type="match status" value="1"/>
</dbReference>
<feature type="non-terminal residue" evidence="3">
    <location>
        <position position="131"/>
    </location>
</feature>
<dbReference type="InterPro" id="IPR014710">
    <property type="entry name" value="RmlC-like_jellyroll"/>
</dbReference>
<dbReference type="InterPro" id="IPR003313">
    <property type="entry name" value="AraC-bd"/>
</dbReference>
<protein>
    <submittedName>
        <fullName evidence="3">AraC family ligand binding domain-containing protein</fullName>
    </submittedName>
</protein>
<sequence length="131" mass="14750">MFQWTKSNDRLNRYAGLLKGPAMTYLIHYWGVIHELAANAVHKHSFYEICYVNGGSGVYEEEGRSFPLYEGVVINSRPEVLHQISEVDGLDLLFVAFEPDKNQSEAEAYESYTKSLLQGAVWTDSAGQSPT</sequence>
<keyword evidence="1" id="KW-0238">DNA-binding</keyword>
<keyword evidence="4" id="KW-1185">Reference proteome</keyword>
<organism evidence="3 4">
    <name type="scientific">Paenibacillus sepulcri</name>
    <dbReference type="NCBI Taxonomy" id="359917"/>
    <lineage>
        <taxon>Bacteria</taxon>
        <taxon>Bacillati</taxon>
        <taxon>Bacillota</taxon>
        <taxon>Bacilli</taxon>
        <taxon>Bacillales</taxon>
        <taxon>Paenibacillaceae</taxon>
        <taxon>Paenibacillus</taxon>
    </lineage>
</organism>
<evidence type="ECO:0000259" key="2">
    <source>
        <dbReference type="Pfam" id="PF02311"/>
    </source>
</evidence>
<proteinExistence type="predicted"/>
<accession>A0ABS7CB61</accession>
<dbReference type="SUPFAM" id="SSF51215">
    <property type="entry name" value="Regulatory protein AraC"/>
    <property type="match status" value="1"/>
</dbReference>
<evidence type="ECO:0000313" key="3">
    <source>
        <dbReference type="EMBL" id="MBW7458097.1"/>
    </source>
</evidence>
<dbReference type="InterPro" id="IPR037923">
    <property type="entry name" value="HTH-like"/>
</dbReference>
<comment type="caution">
    <text evidence="3">The sequence shown here is derived from an EMBL/GenBank/DDBJ whole genome shotgun (WGS) entry which is preliminary data.</text>
</comment>